<comment type="caution">
    <text evidence="3">The sequence shown here is derived from an EMBL/GenBank/DDBJ whole genome shotgun (WGS) entry which is preliminary data.</text>
</comment>
<dbReference type="EMBL" id="JAVFHQ010000092">
    <property type="protein sequence ID" value="KAK4539504.1"/>
    <property type="molecule type" value="Genomic_DNA"/>
</dbReference>
<sequence>PTAPPTIGNYTYQGCFNDSRSARALRSTELYGTNTNNMTLEKCATFCSNYAYWGVEYGQECYCGPALTSNSQNQTGAINSCTLPCPGNSTELCGAGNRLNVYYYNATTATSSAVLATSSAS</sequence>
<dbReference type="PANTHER" id="PTHR45964:SF5">
    <property type="entry name" value="WSCD FAMILY MEMBER CG9164"/>
    <property type="match status" value="1"/>
</dbReference>
<organism evidence="3 4">
    <name type="scientific">Oleoguttula mirabilis</name>
    <dbReference type="NCBI Taxonomy" id="1507867"/>
    <lineage>
        <taxon>Eukaryota</taxon>
        <taxon>Fungi</taxon>
        <taxon>Dikarya</taxon>
        <taxon>Ascomycota</taxon>
        <taxon>Pezizomycotina</taxon>
        <taxon>Dothideomycetes</taxon>
        <taxon>Dothideomycetidae</taxon>
        <taxon>Mycosphaerellales</taxon>
        <taxon>Teratosphaeriaceae</taxon>
        <taxon>Oleoguttula</taxon>
    </lineage>
</organism>
<dbReference type="PANTHER" id="PTHR45964">
    <property type="entry name" value="WSCD FAMILY MEMBER CG9164"/>
    <property type="match status" value="1"/>
</dbReference>
<proteinExistence type="predicted"/>
<dbReference type="Pfam" id="PF01822">
    <property type="entry name" value="WSC"/>
    <property type="match status" value="1"/>
</dbReference>
<dbReference type="InterPro" id="IPR051589">
    <property type="entry name" value="Sialate-O-sulfotransferase"/>
</dbReference>
<keyword evidence="4" id="KW-1185">Reference proteome</keyword>
<dbReference type="InterPro" id="IPR002889">
    <property type="entry name" value="WSC_carb-bd"/>
</dbReference>
<name>A0AAV9J5C7_9PEZI</name>
<reference evidence="3 4" key="1">
    <citation type="submission" date="2021-11" db="EMBL/GenBank/DDBJ databases">
        <title>Black yeast isolated from Biological Soil Crust.</title>
        <authorList>
            <person name="Kurbessoian T."/>
        </authorList>
    </citation>
    <scope>NUCLEOTIDE SEQUENCE [LARGE SCALE GENOMIC DNA]</scope>
    <source>
        <strain evidence="3 4">CCFEE 5522</strain>
    </source>
</reference>
<protein>
    <recommendedName>
        <fullName evidence="2">WSC domain-containing protein</fullName>
    </recommendedName>
</protein>
<evidence type="ECO:0000256" key="1">
    <source>
        <dbReference type="ARBA" id="ARBA00022737"/>
    </source>
</evidence>
<gene>
    <name evidence="3" type="ORF">LTR36_010902</name>
</gene>
<accession>A0AAV9J5C7</accession>
<feature type="domain" description="WSC" evidence="2">
    <location>
        <begin position="9"/>
        <end position="105"/>
    </location>
</feature>
<dbReference type="SMART" id="SM00321">
    <property type="entry name" value="WSC"/>
    <property type="match status" value="1"/>
</dbReference>
<keyword evidence="1" id="KW-0677">Repeat</keyword>
<evidence type="ECO:0000313" key="3">
    <source>
        <dbReference type="EMBL" id="KAK4539504.1"/>
    </source>
</evidence>
<feature type="non-terminal residue" evidence="3">
    <location>
        <position position="1"/>
    </location>
</feature>
<evidence type="ECO:0000259" key="2">
    <source>
        <dbReference type="PROSITE" id="PS51212"/>
    </source>
</evidence>
<dbReference type="Proteomes" id="UP001324427">
    <property type="component" value="Unassembled WGS sequence"/>
</dbReference>
<evidence type="ECO:0000313" key="4">
    <source>
        <dbReference type="Proteomes" id="UP001324427"/>
    </source>
</evidence>
<dbReference type="PROSITE" id="PS51212">
    <property type="entry name" value="WSC"/>
    <property type="match status" value="1"/>
</dbReference>
<dbReference type="AlphaFoldDB" id="A0AAV9J5C7"/>